<dbReference type="Gene3D" id="3.30.420.10">
    <property type="entry name" value="Ribonuclease H-like superfamily/Ribonuclease H"/>
    <property type="match status" value="1"/>
</dbReference>
<dbReference type="EMBL" id="BK016035">
    <property type="protein sequence ID" value="DAF90691.1"/>
    <property type="molecule type" value="Genomic_DNA"/>
</dbReference>
<dbReference type="GO" id="GO:0003676">
    <property type="term" value="F:nucleic acid binding"/>
    <property type="evidence" value="ECO:0007669"/>
    <property type="project" value="InterPro"/>
</dbReference>
<organism evidence="6">
    <name type="scientific">Podoviridae sp. ctdxt3</name>
    <dbReference type="NCBI Taxonomy" id="2825263"/>
    <lineage>
        <taxon>Viruses</taxon>
        <taxon>Duplodnaviria</taxon>
        <taxon>Heunggongvirae</taxon>
        <taxon>Uroviricota</taxon>
        <taxon>Caudoviricetes</taxon>
    </lineage>
</organism>
<evidence type="ECO:0000256" key="3">
    <source>
        <dbReference type="ARBA" id="ARBA00022801"/>
    </source>
</evidence>
<keyword evidence="3" id="KW-0378">Hydrolase</keyword>
<dbReference type="GO" id="GO:0004518">
    <property type="term" value="F:nuclease activity"/>
    <property type="evidence" value="ECO:0007669"/>
    <property type="project" value="UniProtKB-KW"/>
</dbReference>
<dbReference type="GO" id="GO:0003887">
    <property type="term" value="F:DNA-directed DNA polymerase activity"/>
    <property type="evidence" value="ECO:0007669"/>
    <property type="project" value="UniProtKB-KW"/>
</dbReference>
<protein>
    <recommendedName>
        <fullName evidence="1">DNA-directed DNA polymerase</fullName>
        <ecNumber evidence="1">2.7.7.7</ecNumber>
    </recommendedName>
</protein>
<dbReference type="GO" id="GO:0039693">
    <property type="term" value="P:viral DNA genome replication"/>
    <property type="evidence" value="ECO:0007669"/>
    <property type="project" value="UniProtKB-KW"/>
</dbReference>
<dbReference type="InterPro" id="IPR017964">
    <property type="entry name" value="DNA-dir_DNA_pol_B_CS"/>
</dbReference>
<keyword evidence="4" id="KW-0239">DNA-directed DNA polymerase</keyword>
<evidence type="ECO:0000256" key="4">
    <source>
        <dbReference type="ARBA" id="ARBA00022932"/>
    </source>
</evidence>
<keyword evidence="5" id="KW-1194">Viral DNA replication</keyword>
<evidence type="ECO:0000256" key="2">
    <source>
        <dbReference type="ARBA" id="ARBA00022722"/>
    </source>
</evidence>
<name>A0A8S5U8B4_9CAUD</name>
<keyword evidence="4" id="KW-0548">Nucleotidyltransferase</keyword>
<proteinExistence type="predicted"/>
<dbReference type="PROSITE" id="PS00116">
    <property type="entry name" value="DNA_POLYMERASE_B"/>
    <property type="match status" value="1"/>
</dbReference>
<dbReference type="GO" id="GO:0016787">
    <property type="term" value="F:hydrolase activity"/>
    <property type="evidence" value="ECO:0007669"/>
    <property type="project" value="UniProtKB-KW"/>
</dbReference>
<dbReference type="SUPFAM" id="SSF56672">
    <property type="entry name" value="DNA/RNA polymerases"/>
    <property type="match status" value="1"/>
</dbReference>
<dbReference type="InterPro" id="IPR012337">
    <property type="entry name" value="RNaseH-like_sf"/>
</dbReference>
<keyword evidence="2" id="KW-0540">Nuclease</keyword>
<dbReference type="SUPFAM" id="SSF53098">
    <property type="entry name" value="Ribonuclease H-like"/>
    <property type="match status" value="1"/>
</dbReference>
<dbReference type="InterPro" id="IPR036397">
    <property type="entry name" value="RNaseH_sf"/>
</dbReference>
<evidence type="ECO:0000256" key="1">
    <source>
        <dbReference type="ARBA" id="ARBA00012417"/>
    </source>
</evidence>
<dbReference type="Gene3D" id="3.90.1600.10">
    <property type="entry name" value="Palm domain of DNA polymerase"/>
    <property type="match status" value="1"/>
</dbReference>
<keyword evidence="4" id="KW-0808">Transferase</keyword>
<evidence type="ECO:0000313" key="6">
    <source>
        <dbReference type="EMBL" id="DAF90691.1"/>
    </source>
</evidence>
<dbReference type="InterPro" id="IPR023211">
    <property type="entry name" value="DNA_pol_palm_dom_sf"/>
</dbReference>
<reference evidence="6" key="1">
    <citation type="journal article" date="2021" name="Proc. Natl. Acad. Sci. U.S.A.">
        <title>A Catalog of Tens of Thousands of Viruses from Human Metagenomes Reveals Hidden Associations with Chronic Diseases.</title>
        <authorList>
            <person name="Tisza M.J."/>
            <person name="Buck C.B."/>
        </authorList>
    </citation>
    <scope>NUCLEOTIDE SEQUENCE</scope>
    <source>
        <strain evidence="6">Ctdxt3</strain>
    </source>
</reference>
<sequence length="806" mass="91118">MICTFDTEGTTVTDARGTYGVLYYWDFCTILENPESVYPQTVGSVVCHDSGRDCSSLYQHLHTLLQYWEDCGDTVKVAVHNLTYDFGYLRHFVTRVSDMGYTVDVCARNSTHLISCSIKRGKDVALVFYDSLALFRTSLRSLGDALGYRKLELDYYREYAPDTVLGESELAYNTRDTELLSLVLCRNFLSLPYVGVERAGKSILTKTGMVKAFDRENAYIGAASMGKRTVYDADRYETYAHQFATEDEMQRWNSYSNTRTTEVKGCYAGGVNLANGNITGCVVRDSEAYDLTSAYPGIMLAMRIPSKPITCSPEGMEYLLKPNAPDPTNVCTLKHGFWIGTVRFDGFRMRQDWRSHVGDSSLTLAMARQNAGSKGIRYEDGYLVYADSMVLTVATPTFYELCCEYEWETAVFTDLTLYMGIERPTVYQNLRVLYHYAEKTCAKRLSKGDGDAKEAYERGYITYDEMEMLTTGEPTDEWMARFVMSHKENLNGLYGILVQNPVRDSYGLTDSGYLENLHDGCWDTYKSSKRDQKMWREAGVLTSLFNRYKIIYAVRKVVDTGGSVLYTDTDSIKVTGLDKSTIEETLSPMHENVELSIRDTVSYTAQKVPQAMPDLDDGFYNLGKFDWEGHIRRFYTPGHKKYALDMSDGWKAKCAGYNVKVVQRFMDAVTAEGFDDIAPLMALGYDVRYDSSTDIATVLSSIEPTWVTVEFEALDSGDAETTHTYTGETCPGYAVLKAGKIMNNTYKNELNTQRMNAATRNNPQVETISRIDVAELDGELVWGKRGTVPMQWSKWDLDRVKGDAII</sequence>
<evidence type="ECO:0000256" key="5">
    <source>
        <dbReference type="ARBA" id="ARBA00023109"/>
    </source>
</evidence>
<accession>A0A8S5U8B4</accession>
<dbReference type="GO" id="GO:0000166">
    <property type="term" value="F:nucleotide binding"/>
    <property type="evidence" value="ECO:0007669"/>
    <property type="project" value="InterPro"/>
</dbReference>
<dbReference type="InterPro" id="IPR043502">
    <property type="entry name" value="DNA/RNA_pol_sf"/>
</dbReference>
<dbReference type="EC" id="2.7.7.7" evidence="1"/>
<keyword evidence="5" id="KW-0235">DNA replication</keyword>